<keyword evidence="3" id="KW-1185">Reference proteome</keyword>
<protein>
    <submittedName>
        <fullName evidence="2">Uncharacterized protein</fullName>
    </submittedName>
</protein>
<feature type="region of interest" description="Disordered" evidence="1">
    <location>
        <begin position="70"/>
        <end position="104"/>
    </location>
</feature>
<dbReference type="RefSeq" id="XP_009532427.1">
    <property type="nucleotide sequence ID" value="XM_009534132.1"/>
</dbReference>
<dbReference type="GeneID" id="20647221"/>
<dbReference type="Proteomes" id="UP000002640">
    <property type="component" value="Unassembled WGS sequence"/>
</dbReference>
<accession>G4ZYR1</accession>
<feature type="compositionally biased region" description="Polar residues" evidence="1">
    <location>
        <begin position="78"/>
        <end position="90"/>
    </location>
</feature>
<sequence>MLRWVFTRKAHHGKAVIALIVPAERGAIEAGPPQMDALVLRVASRALWASLNSLDTLMLSRPARRLLSTKVSRPLQPVTKTESKTNSAAAQQDAGAKVNDRSDANPWSHFAAFSSMDDYVDVTLIQYGNDEKTNKDDKEE</sequence>
<proteinExistence type="predicted"/>
<dbReference type="EMBL" id="JH159157">
    <property type="protein sequence ID" value="EGZ12094.1"/>
    <property type="molecule type" value="Genomic_DNA"/>
</dbReference>
<dbReference type="AlphaFoldDB" id="G4ZYR1"/>
<gene>
    <name evidence="2" type="ORF">PHYSODRAFT_336561</name>
</gene>
<organism evidence="2 3">
    <name type="scientific">Phytophthora sojae (strain P6497)</name>
    <name type="common">Soybean stem and root rot agent</name>
    <name type="synonym">Phytophthora megasperma f. sp. glycines</name>
    <dbReference type="NCBI Taxonomy" id="1094619"/>
    <lineage>
        <taxon>Eukaryota</taxon>
        <taxon>Sar</taxon>
        <taxon>Stramenopiles</taxon>
        <taxon>Oomycota</taxon>
        <taxon>Peronosporomycetes</taxon>
        <taxon>Peronosporales</taxon>
        <taxon>Peronosporaceae</taxon>
        <taxon>Phytophthora</taxon>
    </lineage>
</organism>
<dbReference type="KEGG" id="psoj:PHYSODRAFT_336561"/>
<evidence type="ECO:0000313" key="2">
    <source>
        <dbReference type="EMBL" id="EGZ12094.1"/>
    </source>
</evidence>
<evidence type="ECO:0000256" key="1">
    <source>
        <dbReference type="SAM" id="MobiDB-lite"/>
    </source>
</evidence>
<dbReference type="InParanoid" id="G4ZYR1"/>
<name>G4ZYR1_PHYSP</name>
<evidence type="ECO:0000313" key="3">
    <source>
        <dbReference type="Proteomes" id="UP000002640"/>
    </source>
</evidence>
<reference evidence="2 3" key="1">
    <citation type="journal article" date="2006" name="Science">
        <title>Phytophthora genome sequences uncover evolutionary origins and mechanisms of pathogenesis.</title>
        <authorList>
            <person name="Tyler B.M."/>
            <person name="Tripathy S."/>
            <person name="Zhang X."/>
            <person name="Dehal P."/>
            <person name="Jiang R.H."/>
            <person name="Aerts A."/>
            <person name="Arredondo F.D."/>
            <person name="Baxter L."/>
            <person name="Bensasson D."/>
            <person name="Beynon J.L."/>
            <person name="Chapman J."/>
            <person name="Damasceno C.M."/>
            <person name="Dorrance A.E."/>
            <person name="Dou D."/>
            <person name="Dickerman A.W."/>
            <person name="Dubchak I.L."/>
            <person name="Garbelotto M."/>
            <person name="Gijzen M."/>
            <person name="Gordon S.G."/>
            <person name="Govers F."/>
            <person name="Grunwald N.J."/>
            <person name="Huang W."/>
            <person name="Ivors K.L."/>
            <person name="Jones R.W."/>
            <person name="Kamoun S."/>
            <person name="Krampis K."/>
            <person name="Lamour K.H."/>
            <person name="Lee M.K."/>
            <person name="McDonald W.H."/>
            <person name="Medina M."/>
            <person name="Meijer H.J."/>
            <person name="Nordberg E.K."/>
            <person name="Maclean D.J."/>
            <person name="Ospina-Giraldo M.D."/>
            <person name="Morris P.F."/>
            <person name="Phuntumart V."/>
            <person name="Putnam N.H."/>
            <person name="Rash S."/>
            <person name="Rose J.K."/>
            <person name="Sakihama Y."/>
            <person name="Salamov A.A."/>
            <person name="Savidor A."/>
            <person name="Scheuring C.F."/>
            <person name="Smith B.M."/>
            <person name="Sobral B.W."/>
            <person name="Terry A."/>
            <person name="Torto-Alalibo T.A."/>
            <person name="Win J."/>
            <person name="Xu Z."/>
            <person name="Zhang H."/>
            <person name="Grigoriev I.V."/>
            <person name="Rokhsar D.S."/>
            <person name="Boore J.L."/>
        </authorList>
    </citation>
    <scope>NUCLEOTIDE SEQUENCE [LARGE SCALE GENOMIC DNA]</scope>
    <source>
        <strain evidence="2 3">P6497</strain>
    </source>
</reference>